<dbReference type="PROSITE" id="PS51257">
    <property type="entry name" value="PROKAR_LIPOPROTEIN"/>
    <property type="match status" value="1"/>
</dbReference>
<organism evidence="2 3">
    <name type="scientific">Antrihabitans stalactiti</name>
    <dbReference type="NCBI Taxonomy" id="2584121"/>
    <lineage>
        <taxon>Bacteria</taxon>
        <taxon>Bacillati</taxon>
        <taxon>Actinomycetota</taxon>
        <taxon>Actinomycetes</taxon>
        <taxon>Mycobacteriales</taxon>
        <taxon>Nocardiaceae</taxon>
        <taxon>Antrihabitans</taxon>
    </lineage>
</organism>
<evidence type="ECO:0000313" key="3">
    <source>
        <dbReference type="Proteomes" id="UP000535543"/>
    </source>
</evidence>
<evidence type="ECO:0000313" key="2">
    <source>
        <dbReference type="EMBL" id="NMN93425.1"/>
    </source>
</evidence>
<name>A0A848K2J7_9NOCA</name>
<protein>
    <submittedName>
        <fullName evidence="2">DUF4333 domain-containing protein</fullName>
    </submittedName>
</protein>
<keyword evidence="3" id="KW-1185">Reference proteome</keyword>
<dbReference type="EMBL" id="VCQU01000001">
    <property type="protein sequence ID" value="NMN93425.1"/>
    <property type="molecule type" value="Genomic_DNA"/>
</dbReference>
<dbReference type="InterPro" id="IPR025637">
    <property type="entry name" value="DUF4333"/>
</dbReference>
<comment type="caution">
    <text evidence="2">The sequence shown here is derived from an EMBL/GenBank/DDBJ whole genome shotgun (WGS) entry which is preliminary data.</text>
</comment>
<proteinExistence type="predicted"/>
<dbReference type="AlphaFoldDB" id="A0A848K2J7"/>
<dbReference type="Proteomes" id="UP000535543">
    <property type="component" value="Unassembled WGS sequence"/>
</dbReference>
<dbReference type="Pfam" id="PF14230">
    <property type="entry name" value="DUF4333"/>
    <property type="match status" value="1"/>
</dbReference>
<feature type="domain" description="DUF4333" evidence="1">
    <location>
        <begin position="10"/>
        <end position="86"/>
    </location>
</feature>
<sequence>MKKSIAAAAIACALAVSLTGCGSKIKADGAEKTIADFVSSKTGFKPTDVKCPSDVDAKEGVEFDCHFTGPEGKPYTVNMKITKVDGDNVNFDIDSHLS</sequence>
<accession>A0A848K2J7</accession>
<reference evidence="2 3" key="1">
    <citation type="submission" date="2019-05" db="EMBL/GenBank/DDBJ databases">
        <authorList>
            <person name="Lee S.D."/>
        </authorList>
    </citation>
    <scope>NUCLEOTIDE SEQUENCE [LARGE SCALE GENOMIC DNA]</scope>
    <source>
        <strain evidence="2 3">YC2-7</strain>
    </source>
</reference>
<evidence type="ECO:0000259" key="1">
    <source>
        <dbReference type="Pfam" id="PF14230"/>
    </source>
</evidence>
<gene>
    <name evidence="2" type="ORF">FGL95_00050</name>
</gene>
<reference evidence="2 3" key="2">
    <citation type="submission" date="2020-06" db="EMBL/GenBank/DDBJ databases">
        <title>Antribacter stalactiti gen. nov., sp. nov., a new member of the family Nacardiaceae isolated from a cave.</title>
        <authorList>
            <person name="Kim I.S."/>
        </authorList>
    </citation>
    <scope>NUCLEOTIDE SEQUENCE [LARGE SCALE GENOMIC DNA]</scope>
    <source>
        <strain evidence="2 3">YC2-7</strain>
    </source>
</reference>